<keyword evidence="1" id="KW-1133">Transmembrane helix</keyword>
<evidence type="ECO:0000256" key="1">
    <source>
        <dbReference type="SAM" id="Phobius"/>
    </source>
</evidence>
<proteinExistence type="predicted"/>
<keyword evidence="3" id="KW-1185">Reference proteome</keyword>
<comment type="caution">
    <text evidence="2">The sequence shown here is derived from an EMBL/GenBank/DDBJ whole genome shotgun (WGS) entry which is preliminary data.</text>
</comment>
<organism evidence="2 3">
    <name type="scientific">Dermatophagoides farinae</name>
    <name type="common">American house dust mite</name>
    <dbReference type="NCBI Taxonomy" id="6954"/>
    <lineage>
        <taxon>Eukaryota</taxon>
        <taxon>Metazoa</taxon>
        <taxon>Ecdysozoa</taxon>
        <taxon>Arthropoda</taxon>
        <taxon>Chelicerata</taxon>
        <taxon>Arachnida</taxon>
        <taxon>Acari</taxon>
        <taxon>Acariformes</taxon>
        <taxon>Sarcoptiformes</taxon>
        <taxon>Astigmata</taxon>
        <taxon>Psoroptidia</taxon>
        <taxon>Analgoidea</taxon>
        <taxon>Pyroglyphidae</taxon>
        <taxon>Dermatophagoidinae</taxon>
        <taxon>Dermatophagoides</taxon>
    </lineage>
</organism>
<evidence type="ECO:0000313" key="3">
    <source>
        <dbReference type="Proteomes" id="UP000790347"/>
    </source>
</evidence>
<feature type="transmembrane region" description="Helical" evidence="1">
    <location>
        <begin position="6"/>
        <end position="28"/>
    </location>
</feature>
<keyword evidence="1" id="KW-0472">Membrane</keyword>
<sequence length="103" mass="12500">MFAVLTFSYVVAIMIPICLILILPKILIECSICFMYYDTYNHLTRPHKRPSYVKADNERRRMLLLSKMFYRITSTTKLLRTNNNDNDEYRFKCWIMSLERFLE</sequence>
<dbReference type="AlphaFoldDB" id="A0A922IG33"/>
<name>A0A922IG33_DERFA</name>
<keyword evidence="1" id="KW-0812">Transmembrane</keyword>
<dbReference type="Proteomes" id="UP000790347">
    <property type="component" value="Unassembled WGS sequence"/>
</dbReference>
<accession>A0A922IG33</accession>
<reference evidence="2" key="2">
    <citation type="journal article" date="2022" name="Res Sq">
        <title>Comparative Genomics Reveals Insights into the Divergent Evolution of Astigmatic Mites and Household Pest Adaptations.</title>
        <authorList>
            <person name="Xiong Q."/>
            <person name="Wan A.T.-Y."/>
            <person name="Liu X.-Y."/>
            <person name="Fung C.S.-H."/>
            <person name="Xiao X."/>
            <person name="Malainual N."/>
            <person name="Hou J."/>
            <person name="Wang L."/>
            <person name="Wang M."/>
            <person name="Yang K."/>
            <person name="Cui Y."/>
            <person name="Leung E."/>
            <person name="Nong W."/>
            <person name="Shin S.-K."/>
            <person name="Au S."/>
            <person name="Jeong K.Y."/>
            <person name="Chew F.T."/>
            <person name="Hui J."/>
            <person name="Leung T.F."/>
            <person name="Tungtrongchitr A."/>
            <person name="Zhong N."/>
            <person name="Liu Z."/>
            <person name="Tsui S."/>
        </authorList>
    </citation>
    <scope>NUCLEOTIDE SEQUENCE</scope>
    <source>
        <strain evidence="2">Derf</strain>
        <tissue evidence="2">Whole organism</tissue>
    </source>
</reference>
<evidence type="ECO:0000313" key="2">
    <source>
        <dbReference type="EMBL" id="KAH9529680.1"/>
    </source>
</evidence>
<protein>
    <submittedName>
        <fullName evidence="2">Uncharacterized protein</fullName>
    </submittedName>
</protein>
<gene>
    <name evidence="2" type="ORF">DERF_003551</name>
</gene>
<dbReference type="EMBL" id="ASGP02000001">
    <property type="protein sequence ID" value="KAH9529680.1"/>
    <property type="molecule type" value="Genomic_DNA"/>
</dbReference>
<reference evidence="2" key="1">
    <citation type="submission" date="2013-05" db="EMBL/GenBank/DDBJ databases">
        <authorList>
            <person name="Yim A.K.Y."/>
            <person name="Chan T.F."/>
            <person name="Ji K.M."/>
            <person name="Liu X.Y."/>
            <person name="Zhou J.W."/>
            <person name="Li R.Q."/>
            <person name="Yang K.Y."/>
            <person name="Li J."/>
            <person name="Li M."/>
            <person name="Law P.T.W."/>
            <person name="Wu Y.L."/>
            <person name="Cai Z.L."/>
            <person name="Qin H."/>
            <person name="Bao Y."/>
            <person name="Leung R.K.K."/>
            <person name="Ng P.K.S."/>
            <person name="Zou J."/>
            <person name="Zhong X.J."/>
            <person name="Ran P.X."/>
            <person name="Zhong N.S."/>
            <person name="Liu Z.G."/>
            <person name="Tsui S.K.W."/>
        </authorList>
    </citation>
    <scope>NUCLEOTIDE SEQUENCE</scope>
    <source>
        <strain evidence="2">Derf</strain>
        <tissue evidence="2">Whole organism</tissue>
    </source>
</reference>